<dbReference type="EMBL" id="LACI01001909">
    <property type="protein sequence ID" value="KJU83420.1"/>
    <property type="molecule type" value="Genomic_DNA"/>
</dbReference>
<keyword evidence="4" id="KW-0479">Metal-binding</keyword>
<evidence type="ECO:0000256" key="1">
    <source>
        <dbReference type="ARBA" id="ARBA00008093"/>
    </source>
</evidence>
<dbReference type="InterPro" id="IPR012347">
    <property type="entry name" value="Ferritin-like"/>
</dbReference>
<dbReference type="AlphaFoldDB" id="A0A0F3GNB0"/>
<organism evidence="7 8">
    <name type="scientific">Candidatus Magnetobacterium bavaricum</name>
    <dbReference type="NCBI Taxonomy" id="29290"/>
    <lineage>
        <taxon>Bacteria</taxon>
        <taxon>Pseudomonadati</taxon>
        <taxon>Nitrospirota</taxon>
        <taxon>Thermodesulfovibrionia</taxon>
        <taxon>Thermodesulfovibrionales</taxon>
        <taxon>Candidatus Magnetobacteriaceae</taxon>
        <taxon>Candidatus Magnetobacterium</taxon>
    </lineage>
</organism>
<evidence type="ECO:0000259" key="6">
    <source>
        <dbReference type="PROSITE" id="PS50905"/>
    </source>
</evidence>
<keyword evidence="5" id="KW-0408">Iron</keyword>
<dbReference type="InterPro" id="IPR009078">
    <property type="entry name" value="Ferritin-like_SF"/>
</dbReference>
<dbReference type="GO" id="GO:0006826">
    <property type="term" value="P:iron ion transport"/>
    <property type="evidence" value="ECO:0007669"/>
    <property type="project" value="InterPro"/>
</dbReference>
<dbReference type="GO" id="GO:0004322">
    <property type="term" value="F:ferroxidase activity"/>
    <property type="evidence" value="ECO:0007669"/>
    <property type="project" value="TreeGrafter"/>
</dbReference>
<dbReference type="InterPro" id="IPR002024">
    <property type="entry name" value="Bacterioferritin"/>
</dbReference>
<dbReference type="PANTHER" id="PTHR30295:SF0">
    <property type="entry name" value="BACTERIOFERRITIN"/>
    <property type="match status" value="1"/>
</dbReference>
<name>A0A0F3GNB0_9BACT</name>
<dbReference type="Pfam" id="PF00210">
    <property type="entry name" value="Ferritin"/>
    <property type="match status" value="1"/>
</dbReference>
<dbReference type="InterPro" id="IPR008331">
    <property type="entry name" value="Ferritin_DPS_dom"/>
</dbReference>
<evidence type="ECO:0000313" key="8">
    <source>
        <dbReference type="Proteomes" id="UP000033423"/>
    </source>
</evidence>
<comment type="similarity">
    <text evidence="1">Belongs to the bacterioferritin family.</text>
</comment>
<evidence type="ECO:0000256" key="3">
    <source>
        <dbReference type="ARBA" id="ARBA00022617"/>
    </source>
</evidence>
<sequence length="138" mass="15851">MASKELMDLLNQAIARELKVSIQYMFQHIMIKGKRAKFIGAELRAIAIAEMIHAEKIAERLHYLGRVPTTTPETPDIEGTEQEILQKNINEELAAIELYKRIIKMANDETDSTTRMLFEQILAEEELHHNTFTTLLGE</sequence>
<dbReference type="InterPro" id="IPR009040">
    <property type="entry name" value="Ferritin-like_diiron"/>
</dbReference>
<accession>A0A0F3GNB0</accession>
<gene>
    <name evidence="7" type="ORF">MBAV_004392</name>
</gene>
<reference evidence="7 8" key="1">
    <citation type="submission" date="2015-02" db="EMBL/GenBank/DDBJ databases">
        <title>Single-cell genomics of uncultivated deep-branching MTB reveals a conserved set of magnetosome genes.</title>
        <authorList>
            <person name="Kolinko S."/>
            <person name="Richter M."/>
            <person name="Glockner F.O."/>
            <person name="Brachmann A."/>
            <person name="Schuler D."/>
        </authorList>
    </citation>
    <scope>NUCLEOTIDE SEQUENCE [LARGE SCALE GENOMIC DNA]</scope>
    <source>
        <strain evidence="7">TM-1</strain>
    </source>
</reference>
<dbReference type="GO" id="GO:0006879">
    <property type="term" value="P:intracellular iron ion homeostasis"/>
    <property type="evidence" value="ECO:0007669"/>
    <property type="project" value="UniProtKB-KW"/>
</dbReference>
<dbReference type="Proteomes" id="UP000033423">
    <property type="component" value="Unassembled WGS sequence"/>
</dbReference>
<dbReference type="GO" id="GO:0005829">
    <property type="term" value="C:cytosol"/>
    <property type="evidence" value="ECO:0007669"/>
    <property type="project" value="TreeGrafter"/>
</dbReference>
<evidence type="ECO:0000256" key="4">
    <source>
        <dbReference type="ARBA" id="ARBA00022723"/>
    </source>
</evidence>
<dbReference type="PANTHER" id="PTHR30295">
    <property type="entry name" value="BACTERIOFERRITIN"/>
    <property type="match status" value="1"/>
</dbReference>
<comment type="caution">
    <text evidence="7">The sequence shown here is derived from an EMBL/GenBank/DDBJ whole genome shotgun (WGS) entry which is preliminary data.</text>
</comment>
<feature type="domain" description="Ferritin-like diiron" evidence="6">
    <location>
        <begin position="1"/>
        <end position="138"/>
    </location>
</feature>
<dbReference type="PROSITE" id="PS50905">
    <property type="entry name" value="FERRITIN_LIKE"/>
    <property type="match status" value="1"/>
</dbReference>
<keyword evidence="8" id="KW-1185">Reference proteome</keyword>
<keyword evidence="2" id="KW-0409">Iron storage</keyword>
<keyword evidence="3" id="KW-0349">Heme</keyword>
<evidence type="ECO:0000256" key="2">
    <source>
        <dbReference type="ARBA" id="ARBA00022434"/>
    </source>
</evidence>
<dbReference type="Gene3D" id="1.20.1260.10">
    <property type="match status" value="1"/>
</dbReference>
<dbReference type="GO" id="GO:0008199">
    <property type="term" value="F:ferric iron binding"/>
    <property type="evidence" value="ECO:0007669"/>
    <property type="project" value="InterPro"/>
</dbReference>
<dbReference type="PRINTS" id="PR00601">
    <property type="entry name" value="BACFERRITIN"/>
</dbReference>
<evidence type="ECO:0000313" key="7">
    <source>
        <dbReference type="EMBL" id="KJU83420.1"/>
    </source>
</evidence>
<protein>
    <submittedName>
        <fullName evidence="7">Ferritin Dps family protein</fullName>
    </submittedName>
</protein>
<dbReference type="GO" id="GO:0020037">
    <property type="term" value="F:heme binding"/>
    <property type="evidence" value="ECO:0007669"/>
    <property type="project" value="TreeGrafter"/>
</dbReference>
<proteinExistence type="inferred from homology"/>
<dbReference type="SUPFAM" id="SSF47240">
    <property type="entry name" value="Ferritin-like"/>
    <property type="match status" value="1"/>
</dbReference>
<evidence type="ECO:0000256" key="5">
    <source>
        <dbReference type="ARBA" id="ARBA00023004"/>
    </source>
</evidence>